<dbReference type="AlphaFoldDB" id="A0L9T6"/>
<dbReference type="EMBL" id="CP000471">
    <property type="protein sequence ID" value="ABK44729.1"/>
    <property type="molecule type" value="Genomic_DNA"/>
</dbReference>
<name>A0L9T6_MAGMM</name>
<dbReference type="HOGENOM" id="CLU_069356_12_9_5"/>
<dbReference type="PROSITE" id="PS50977">
    <property type="entry name" value="HTH_TETR_2"/>
    <property type="match status" value="1"/>
</dbReference>
<dbReference type="Gene3D" id="1.10.357.10">
    <property type="entry name" value="Tetracycline Repressor, domain 2"/>
    <property type="match status" value="1"/>
</dbReference>
<evidence type="ECO:0000259" key="3">
    <source>
        <dbReference type="PROSITE" id="PS50977"/>
    </source>
</evidence>
<protein>
    <submittedName>
        <fullName evidence="4">Transcriptional regulator, TetR family</fullName>
    </submittedName>
</protein>
<reference evidence="5" key="1">
    <citation type="journal article" date="2009" name="Appl. Environ. Microbiol.">
        <title>Complete genome sequence of the chemolithoautotrophic marine magnetotactic coccus strain MC-1.</title>
        <authorList>
            <person name="Schubbe S."/>
            <person name="Williams T.J."/>
            <person name="Xie G."/>
            <person name="Kiss H.E."/>
            <person name="Brettin T.S."/>
            <person name="Martinez D."/>
            <person name="Ross C.A."/>
            <person name="Schuler D."/>
            <person name="Cox B.L."/>
            <person name="Nealson K.H."/>
            <person name="Bazylinski D.A."/>
        </authorList>
    </citation>
    <scope>NUCLEOTIDE SEQUENCE [LARGE SCALE GENOMIC DNA]</scope>
    <source>
        <strain evidence="5">ATCC BAA-1437 / JCM 17883 / MC-1</strain>
    </source>
</reference>
<dbReference type="eggNOG" id="COG1309">
    <property type="taxonomic scope" value="Bacteria"/>
</dbReference>
<dbReference type="SUPFAM" id="SSF46689">
    <property type="entry name" value="Homeodomain-like"/>
    <property type="match status" value="1"/>
</dbReference>
<accession>A0L9T6</accession>
<evidence type="ECO:0000313" key="5">
    <source>
        <dbReference type="Proteomes" id="UP000002586"/>
    </source>
</evidence>
<dbReference type="Proteomes" id="UP000002586">
    <property type="component" value="Chromosome"/>
</dbReference>
<evidence type="ECO:0000256" key="1">
    <source>
        <dbReference type="ARBA" id="ARBA00023125"/>
    </source>
</evidence>
<evidence type="ECO:0000313" key="4">
    <source>
        <dbReference type="EMBL" id="ABK44729.1"/>
    </source>
</evidence>
<dbReference type="RefSeq" id="WP_011713850.1">
    <property type="nucleotide sequence ID" value="NC_008576.1"/>
</dbReference>
<evidence type="ECO:0000256" key="2">
    <source>
        <dbReference type="PROSITE-ProRule" id="PRU00335"/>
    </source>
</evidence>
<dbReference type="InterPro" id="IPR050109">
    <property type="entry name" value="HTH-type_TetR-like_transc_reg"/>
</dbReference>
<dbReference type="InterPro" id="IPR009057">
    <property type="entry name" value="Homeodomain-like_sf"/>
</dbReference>
<dbReference type="OrthoDB" id="2356263at2"/>
<proteinExistence type="predicted"/>
<gene>
    <name evidence="4" type="ordered locus">Mmc1_2228</name>
</gene>
<dbReference type="KEGG" id="mgm:Mmc1_2228"/>
<feature type="DNA-binding region" description="H-T-H motif" evidence="2">
    <location>
        <begin position="25"/>
        <end position="44"/>
    </location>
</feature>
<dbReference type="PRINTS" id="PR00455">
    <property type="entry name" value="HTHTETR"/>
</dbReference>
<dbReference type="PANTHER" id="PTHR30055:SF222">
    <property type="entry name" value="REGULATORY PROTEIN"/>
    <property type="match status" value="1"/>
</dbReference>
<dbReference type="GO" id="GO:0003677">
    <property type="term" value="F:DNA binding"/>
    <property type="evidence" value="ECO:0007669"/>
    <property type="project" value="UniProtKB-UniRule"/>
</dbReference>
<sequence>MEPKHKRIIEAAIALFAQRGLDNISTAQIARAADVSLPILLQEFDSKEPLLQEILHQLKRETIRVAHNDLRIDMGLREHLSLVWHNLIEWALEHPERYQLLLTLCTSNQAQTLLGLSHDDFSHLFPKEPMLDAIEHGTIATLPSLYHQHLFRLLLDGTVQYILRTKPDDKQCRLYIDQTFALYWRAIHNR</sequence>
<organism evidence="4 5">
    <name type="scientific">Magnetococcus marinus (strain ATCC BAA-1437 / JCM 17883 / MC-1)</name>
    <dbReference type="NCBI Taxonomy" id="156889"/>
    <lineage>
        <taxon>Bacteria</taxon>
        <taxon>Pseudomonadati</taxon>
        <taxon>Pseudomonadota</taxon>
        <taxon>Magnetococcia</taxon>
        <taxon>Magnetococcales</taxon>
        <taxon>Magnetococcaceae</taxon>
        <taxon>Magnetococcus</taxon>
    </lineage>
</organism>
<reference evidence="4 5" key="2">
    <citation type="journal article" date="2012" name="Int. J. Syst. Evol. Microbiol.">
        <title>Magnetococcus marinus gen. nov., sp. nov., a marine, magnetotactic bacterium that represents a novel lineage (Magnetococcaceae fam. nov.; Magnetococcales ord. nov.) at the base of the Alphaproteobacteria.</title>
        <authorList>
            <person name="Bazylinski D.A."/>
            <person name="Williams T.J."/>
            <person name="Lefevre C.T."/>
            <person name="Berg R.J."/>
            <person name="Zhang C.L."/>
            <person name="Bowser S.S."/>
            <person name="Dean A.J."/>
            <person name="Beveridge T.J."/>
        </authorList>
    </citation>
    <scope>NUCLEOTIDE SEQUENCE [LARGE SCALE GENOMIC DNA]</scope>
    <source>
        <strain evidence="5">ATCC BAA-1437 / JCM 17883 / MC-1</strain>
    </source>
</reference>
<dbReference type="InterPro" id="IPR001647">
    <property type="entry name" value="HTH_TetR"/>
</dbReference>
<dbReference type="Pfam" id="PF00440">
    <property type="entry name" value="TetR_N"/>
    <property type="match status" value="1"/>
</dbReference>
<keyword evidence="5" id="KW-1185">Reference proteome</keyword>
<keyword evidence="1 2" id="KW-0238">DNA-binding</keyword>
<dbReference type="PANTHER" id="PTHR30055">
    <property type="entry name" value="HTH-TYPE TRANSCRIPTIONAL REGULATOR RUTR"/>
    <property type="match status" value="1"/>
</dbReference>
<feature type="domain" description="HTH tetR-type" evidence="3">
    <location>
        <begin position="2"/>
        <end position="62"/>
    </location>
</feature>